<protein>
    <recommendedName>
        <fullName evidence="13">Splicing factor 3B subunit 3</fullName>
    </recommendedName>
</protein>
<sequence>MQLYSLTLQKSTGIQKAIYGNFSGPKAQEIVVSKVKHIELLKINESNGKLETIVSQEVFGIIRSIHSFRFPGNNRDNLVIGSDSGRVVVLGFDGLKNMFVKVHQETYGKTGCRRIVPGQYLACDPKGRAFMISAVEKHKFVYILTRENEKITISSPLEAPKSHTIVFDIVGLDAGYDNAQFAAIESDYGDWQDKDSAVCTGIQTKFLTIYEMDFGLNTVRRQRSDPIHISSHSLLMVPNAPDGPGGVIVLCEDFLHYRGPKNQEMKVPYPKNQGMPTDRGAMISSYGFYKQKSSFLYLLQSEYGDLFELSLQFTKDEVHSIRMIYFDTIPVANSLCLMRSKHLFAACEKGNHCFYKYQREEANTNNIICTDSSMALEEQIFFKPQKLKHLSLLQELNNFSCISDLKVADLAKEGNPQIYICCAAGNRSTLRVLRHGLEITQLANTNLQAKPLGIWTLKERYDDPVHKYIVISYINKTLVLKIGEKVEQVHDTGLEGTKQTIHVGTLIDDSQIQILTNGYRHIRKNKPPTDYIVEGKVIKGVSNEKQVAFALAGGDVYYFELDTTSFSGNLIEITKDQMDNEIKALELGPIEEGRQRCKFLCVALSDQTIRLLSLEPESCFERGAMQALPSEAESLCMMEMASEQEGQQSFTKQLFLFIGLNNGLLMRTSVDQLSGGLSDTRTRYLGTKAVKCLRITANQQQGMLALSSRSWLCYNNSGRIFMQPLSYDYLDYASAFLAKEFQGIVGTNQSTLRIIMPERFGEIFNQQSLALTYSPRKMIFHEASKAIFIIESDNRSYNNIQQKVEEVYQSQDLPEQWNQVQAEQYKWASLIRIVDATKLETINVHQFFENQHACSICYIQFAGYPEQYICVGTVKDLVNEPSRKFSQGFIHTFIYDNKSLKLKHSTPIDEIPYALAAWRGRLLVGAGCNLRVYEMGNQRILKKAEIKNLNSFITSIMVKEDRIYVAEVADSIHLLRYNIRDQTFMELADDILPRYVTASTVLDYHTVIAGDKFENIFVSRVPLDIDEEQEEHPYEYKMKMDQGCMNGAPFKMDQICNFYVGEVITSLQKIALVSTSSEVVVYGTSMGSIAALYPFDNKEDIDFFLHLEMYLRVEHQPLSGRDHMQFRSAFGPCKSIIDGDLCEQFGNMLYNKQRAVAEEFDRTPADIIKKLEDIRNKIL</sequence>
<dbReference type="FunFam" id="2.130.10.10:FF:001143">
    <property type="entry name" value="Pre-mRNA-splicing factor rse-1, putative"/>
    <property type="match status" value="1"/>
</dbReference>
<evidence type="ECO:0000259" key="10">
    <source>
        <dbReference type="Pfam" id="PF23726"/>
    </source>
</evidence>
<dbReference type="Proteomes" id="UP000692954">
    <property type="component" value="Unassembled WGS sequence"/>
</dbReference>
<comment type="similarity">
    <text evidence="7">Belongs to the RSE1 family.</text>
</comment>
<dbReference type="GO" id="GO:0006397">
    <property type="term" value="P:mRNA processing"/>
    <property type="evidence" value="ECO:0007669"/>
    <property type="project" value="UniProtKB-KW"/>
</dbReference>
<dbReference type="InterPro" id="IPR018846">
    <property type="entry name" value="Beta-prop_RSE1/DDB1/CPSF1_1st"/>
</dbReference>
<dbReference type="FunFam" id="2.130.10.10:FF:000628">
    <property type="entry name" value="Pre-mRNA-splicing factor RSE1"/>
    <property type="match status" value="1"/>
</dbReference>
<dbReference type="GO" id="GO:0008380">
    <property type="term" value="P:RNA splicing"/>
    <property type="evidence" value="ECO:0007669"/>
    <property type="project" value="UniProtKB-KW"/>
</dbReference>
<keyword evidence="4" id="KW-0747">Spliceosome</keyword>
<keyword evidence="12" id="KW-1185">Reference proteome</keyword>
<keyword evidence="5" id="KW-0508">mRNA splicing</keyword>
<evidence type="ECO:0000256" key="4">
    <source>
        <dbReference type="ARBA" id="ARBA00022728"/>
    </source>
</evidence>
<name>A0A8S1LKX0_9CILI</name>
<evidence type="ECO:0000259" key="8">
    <source>
        <dbReference type="Pfam" id="PF03178"/>
    </source>
</evidence>
<feature type="domain" description="RSE1/DDB1/CPSF1 second beta-propeller" evidence="10">
    <location>
        <begin position="440"/>
        <end position="755"/>
    </location>
</feature>
<feature type="domain" description="RSE1/DDB1/CPSF1 first beta-propeller" evidence="9">
    <location>
        <begin position="14"/>
        <end position="394"/>
    </location>
</feature>
<dbReference type="Pfam" id="PF03178">
    <property type="entry name" value="CPSF_A"/>
    <property type="match status" value="1"/>
</dbReference>
<dbReference type="PANTHER" id="PTHR10644">
    <property type="entry name" value="DNA REPAIR/RNA PROCESSING CPSF FAMILY"/>
    <property type="match status" value="1"/>
</dbReference>
<comment type="subcellular location">
    <subcellularLocation>
        <location evidence="1">Nucleus</location>
    </subcellularLocation>
</comment>
<proteinExistence type="inferred from homology"/>
<dbReference type="Pfam" id="PF10433">
    <property type="entry name" value="Beta-prop_RSE1_1st"/>
    <property type="match status" value="1"/>
</dbReference>
<evidence type="ECO:0000256" key="3">
    <source>
        <dbReference type="ARBA" id="ARBA00022664"/>
    </source>
</evidence>
<dbReference type="EMBL" id="CAJJDN010000024">
    <property type="protein sequence ID" value="CAD8068550.1"/>
    <property type="molecule type" value="Genomic_DNA"/>
</dbReference>
<evidence type="ECO:0000256" key="6">
    <source>
        <dbReference type="ARBA" id="ARBA00023242"/>
    </source>
</evidence>
<organism evidence="11 12">
    <name type="scientific">Paramecium sonneborni</name>
    <dbReference type="NCBI Taxonomy" id="65129"/>
    <lineage>
        <taxon>Eukaryota</taxon>
        <taxon>Sar</taxon>
        <taxon>Alveolata</taxon>
        <taxon>Ciliophora</taxon>
        <taxon>Intramacronucleata</taxon>
        <taxon>Oligohymenophorea</taxon>
        <taxon>Peniculida</taxon>
        <taxon>Parameciidae</taxon>
        <taxon>Paramecium</taxon>
    </lineage>
</organism>
<evidence type="ECO:0000256" key="2">
    <source>
        <dbReference type="ARBA" id="ARBA00011524"/>
    </source>
</evidence>
<gene>
    <name evidence="11" type="ORF">PSON_ATCC_30995.1.T0240208</name>
</gene>
<evidence type="ECO:0008006" key="13">
    <source>
        <dbReference type="Google" id="ProtNLM"/>
    </source>
</evidence>
<evidence type="ECO:0000256" key="5">
    <source>
        <dbReference type="ARBA" id="ARBA00023187"/>
    </source>
</evidence>
<evidence type="ECO:0000259" key="9">
    <source>
        <dbReference type="Pfam" id="PF10433"/>
    </source>
</evidence>
<accession>A0A8S1LKX0</accession>
<dbReference type="InterPro" id="IPR004871">
    <property type="entry name" value="RSE1/DDB1/CPSF1_C"/>
</dbReference>
<dbReference type="InterPro" id="IPR050358">
    <property type="entry name" value="RSE1/DDB1/CFT1"/>
</dbReference>
<dbReference type="AlphaFoldDB" id="A0A8S1LKX0"/>
<evidence type="ECO:0000313" key="11">
    <source>
        <dbReference type="EMBL" id="CAD8068550.1"/>
    </source>
</evidence>
<dbReference type="GO" id="GO:0003676">
    <property type="term" value="F:nucleic acid binding"/>
    <property type="evidence" value="ECO:0007669"/>
    <property type="project" value="InterPro"/>
</dbReference>
<dbReference type="Pfam" id="PF23726">
    <property type="entry name" value="Beta-prop_RSE1_2nd"/>
    <property type="match status" value="1"/>
</dbReference>
<comment type="subunit">
    <text evidence="2">Associated with the spliceosome.</text>
</comment>
<keyword evidence="6" id="KW-0539">Nucleus</keyword>
<evidence type="ECO:0000256" key="7">
    <source>
        <dbReference type="ARBA" id="ARBA00038266"/>
    </source>
</evidence>
<dbReference type="OrthoDB" id="436637at2759"/>
<feature type="domain" description="RSE1/DDB1/CPSF1 C-terminal" evidence="8">
    <location>
        <begin position="829"/>
        <end position="1146"/>
    </location>
</feature>
<reference evidence="11" key="1">
    <citation type="submission" date="2021-01" db="EMBL/GenBank/DDBJ databases">
        <authorList>
            <consortium name="Genoscope - CEA"/>
            <person name="William W."/>
        </authorList>
    </citation>
    <scope>NUCLEOTIDE SEQUENCE</scope>
</reference>
<keyword evidence="3" id="KW-0507">mRNA processing</keyword>
<evidence type="ECO:0000256" key="1">
    <source>
        <dbReference type="ARBA" id="ARBA00004123"/>
    </source>
</evidence>
<dbReference type="InterPro" id="IPR058543">
    <property type="entry name" value="Beta-prop_RSE1/DDB1/CPSF1_2nd"/>
</dbReference>
<dbReference type="GO" id="GO:0005681">
    <property type="term" value="C:spliceosomal complex"/>
    <property type="evidence" value="ECO:0007669"/>
    <property type="project" value="UniProtKB-KW"/>
</dbReference>
<evidence type="ECO:0000313" key="12">
    <source>
        <dbReference type="Proteomes" id="UP000692954"/>
    </source>
</evidence>
<comment type="caution">
    <text evidence="11">The sequence shown here is derived from an EMBL/GenBank/DDBJ whole genome shotgun (WGS) entry which is preliminary data.</text>
</comment>